<proteinExistence type="inferred from homology"/>
<evidence type="ECO:0000313" key="11">
    <source>
        <dbReference type="Proteomes" id="UP001230005"/>
    </source>
</evidence>
<dbReference type="EMBL" id="JAUSUG010000006">
    <property type="protein sequence ID" value="MDQ0254550.1"/>
    <property type="molecule type" value="Genomic_DNA"/>
</dbReference>
<dbReference type="Gene3D" id="3.60.20.10">
    <property type="entry name" value="Glutamine Phosphoribosylpyrophosphate, subunit 1, domain 1"/>
    <property type="match status" value="1"/>
</dbReference>
<evidence type="ECO:0000256" key="6">
    <source>
        <dbReference type="ARBA" id="ARBA00022888"/>
    </source>
</evidence>
<dbReference type="InterPro" id="IPR014729">
    <property type="entry name" value="Rossmann-like_a/b/a_fold"/>
</dbReference>
<keyword evidence="10" id="KW-0436">Ligase</keyword>
<dbReference type="SUPFAM" id="SSF52402">
    <property type="entry name" value="Adenine nucleotide alpha hydrolases-like"/>
    <property type="match status" value="1"/>
</dbReference>
<sequence>MCGFIGIVSANEQALYEQPMKQMMDVITHRGPDDSGVFEDKYVRLGFQRLSIVDLEGGHQPMSYLNARYTIIFNGEIYNAPELREELMDMGATFETHSDTEVILASYHYYGEECLNKFKGMFSFLIWDKNKERLFGARDPFGIKPLFYRTLRDGTVVFASEKKSLFFINEPAYIDGEAAFHYLTFQYIPEPHTATSKIDKVAPGHSLSWRPGESLHLRCYWKPEFLPKEEFSKKAVNFLLAPFKRKALLAEKNNVQTEIRETLIDSVKRHMRSDVPVGAFLSGGIDSSAIVAIARQYHPDLNTFTAEFDREGYSEGDVAEETAEALDVNHRRVKISVEDVMNEFPKIIWHMDEPVADPAAIPLYFVAQEASKHVKVVLSGEGADELFGGYNIYREPQSLGVFKGIPSPLKPIVKNLAQRLPMGMKGRSFLIRGCTPLEERFVGNAKIFTDDEKDKILIPGSPNWKTNDIVKHLYEDSKAYDDVTRMQYVDMHTWLRGDILVKADKMTMAHSLELRVPFLDRDVFDVASRIPLHGKVHGHQTKVWLREALGDVVPAHVLHRKKLGFPVPIRIWLKDEMYDWARSWITNSQTDHLFNKKECLQLLEDHRQGKFDASRKIWTILTYMIWHYNYMENSHDEGEQYMWNIG</sequence>
<dbReference type="CDD" id="cd00712">
    <property type="entry name" value="AsnB"/>
    <property type="match status" value="1"/>
</dbReference>
<feature type="domain" description="Glutamine amidotransferase type-2" evidence="9">
    <location>
        <begin position="2"/>
        <end position="212"/>
    </location>
</feature>
<comment type="similarity">
    <text evidence="2">Belongs to the asparagine synthetase family.</text>
</comment>
<dbReference type="InterPro" id="IPR033738">
    <property type="entry name" value="AsnB_N"/>
</dbReference>
<comment type="catalytic activity">
    <reaction evidence="8">
        <text>L-aspartate + L-glutamine + ATP + H2O = L-asparagine + L-glutamate + AMP + diphosphate + H(+)</text>
        <dbReference type="Rhea" id="RHEA:12228"/>
        <dbReference type="ChEBI" id="CHEBI:15377"/>
        <dbReference type="ChEBI" id="CHEBI:15378"/>
        <dbReference type="ChEBI" id="CHEBI:29985"/>
        <dbReference type="ChEBI" id="CHEBI:29991"/>
        <dbReference type="ChEBI" id="CHEBI:30616"/>
        <dbReference type="ChEBI" id="CHEBI:33019"/>
        <dbReference type="ChEBI" id="CHEBI:58048"/>
        <dbReference type="ChEBI" id="CHEBI:58359"/>
        <dbReference type="ChEBI" id="CHEBI:456215"/>
        <dbReference type="EC" id="6.3.5.4"/>
    </reaction>
</comment>
<dbReference type="Pfam" id="PF13537">
    <property type="entry name" value="GATase_7"/>
    <property type="match status" value="1"/>
</dbReference>
<accession>A0ABT9ZTI6</accession>
<dbReference type="InterPro" id="IPR001962">
    <property type="entry name" value="Asn_synthase"/>
</dbReference>
<dbReference type="InterPro" id="IPR051786">
    <property type="entry name" value="ASN_synthetase/amidase"/>
</dbReference>
<comment type="caution">
    <text evidence="10">The sequence shown here is derived from an EMBL/GenBank/DDBJ whole genome shotgun (WGS) entry which is preliminary data.</text>
</comment>
<dbReference type="RefSeq" id="WP_307324647.1">
    <property type="nucleotide sequence ID" value="NZ_JAUSUG010000006.1"/>
</dbReference>
<dbReference type="PANTHER" id="PTHR43284">
    <property type="entry name" value="ASPARAGINE SYNTHETASE (GLUTAMINE-HYDROLYZING)"/>
    <property type="match status" value="1"/>
</dbReference>
<dbReference type="InterPro" id="IPR006426">
    <property type="entry name" value="Asn_synth_AEB"/>
</dbReference>
<keyword evidence="4" id="KW-0547">Nucleotide-binding</keyword>
<evidence type="ECO:0000256" key="7">
    <source>
        <dbReference type="ARBA" id="ARBA00022962"/>
    </source>
</evidence>
<dbReference type="NCBIfam" id="TIGR01536">
    <property type="entry name" value="asn_synth_AEB"/>
    <property type="match status" value="1"/>
</dbReference>
<evidence type="ECO:0000313" key="10">
    <source>
        <dbReference type="EMBL" id="MDQ0254550.1"/>
    </source>
</evidence>
<evidence type="ECO:0000256" key="2">
    <source>
        <dbReference type="ARBA" id="ARBA00005752"/>
    </source>
</evidence>
<name>A0ABT9ZTI6_9BACI</name>
<dbReference type="SUPFAM" id="SSF56235">
    <property type="entry name" value="N-terminal nucleophile aminohydrolases (Ntn hydrolases)"/>
    <property type="match status" value="1"/>
</dbReference>
<dbReference type="PANTHER" id="PTHR43284:SF1">
    <property type="entry name" value="ASPARAGINE SYNTHETASE"/>
    <property type="match status" value="1"/>
</dbReference>
<keyword evidence="6" id="KW-0028">Amino-acid biosynthesis</keyword>
<keyword evidence="5" id="KW-0067">ATP-binding</keyword>
<evidence type="ECO:0000256" key="4">
    <source>
        <dbReference type="ARBA" id="ARBA00022741"/>
    </source>
</evidence>
<comment type="pathway">
    <text evidence="1">Amino-acid biosynthesis; L-asparagine biosynthesis; L-asparagine from L-aspartate (L-Gln route): step 1/1.</text>
</comment>
<organism evidence="10 11">
    <name type="scientific">Evansella vedderi</name>
    <dbReference type="NCBI Taxonomy" id="38282"/>
    <lineage>
        <taxon>Bacteria</taxon>
        <taxon>Bacillati</taxon>
        <taxon>Bacillota</taxon>
        <taxon>Bacilli</taxon>
        <taxon>Bacillales</taxon>
        <taxon>Bacillaceae</taxon>
        <taxon>Evansella</taxon>
    </lineage>
</organism>
<evidence type="ECO:0000256" key="5">
    <source>
        <dbReference type="ARBA" id="ARBA00022840"/>
    </source>
</evidence>
<evidence type="ECO:0000259" key="9">
    <source>
        <dbReference type="PROSITE" id="PS51278"/>
    </source>
</evidence>
<keyword evidence="11" id="KW-1185">Reference proteome</keyword>
<dbReference type="GO" id="GO:0004066">
    <property type="term" value="F:asparagine synthase (glutamine-hydrolyzing) activity"/>
    <property type="evidence" value="ECO:0007669"/>
    <property type="project" value="UniProtKB-EC"/>
</dbReference>
<dbReference type="CDD" id="cd01991">
    <property type="entry name" value="Asn_synthase_B_C"/>
    <property type="match status" value="1"/>
</dbReference>
<dbReference type="Gene3D" id="3.40.50.620">
    <property type="entry name" value="HUPs"/>
    <property type="match status" value="1"/>
</dbReference>
<evidence type="ECO:0000256" key="3">
    <source>
        <dbReference type="ARBA" id="ARBA00012737"/>
    </source>
</evidence>
<evidence type="ECO:0000256" key="8">
    <source>
        <dbReference type="ARBA" id="ARBA00048741"/>
    </source>
</evidence>
<reference evidence="10 11" key="1">
    <citation type="submission" date="2023-07" db="EMBL/GenBank/DDBJ databases">
        <title>Genomic Encyclopedia of Type Strains, Phase IV (KMG-IV): sequencing the most valuable type-strain genomes for metagenomic binning, comparative biology and taxonomic classification.</title>
        <authorList>
            <person name="Goeker M."/>
        </authorList>
    </citation>
    <scope>NUCLEOTIDE SEQUENCE [LARGE SCALE GENOMIC DNA]</scope>
    <source>
        <strain evidence="10 11">DSM 9768</strain>
    </source>
</reference>
<keyword evidence="6" id="KW-0061">Asparagine biosynthesis</keyword>
<gene>
    <name evidence="10" type="ORF">J2S74_001929</name>
</gene>
<dbReference type="Pfam" id="PF00733">
    <property type="entry name" value="Asn_synthase"/>
    <property type="match status" value="1"/>
</dbReference>
<dbReference type="PROSITE" id="PS51278">
    <property type="entry name" value="GATASE_TYPE_2"/>
    <property type="match status" value="1"/>
</dbReference>
<dbReference type="Proteomes" id="UP001230005">
    <property type="component" value="Unassembled WGS sequence"/>
</dbReference>
<protein>
    <recommendedName>
        <fullName evidence="3">asparagine synthase (glutamine-hydrolyzing)</fullName>
        <ecNumber evidence="3">6.3.5.4</ecNumber>
    </recommendedName>
</protein>
<evidence type="ECO:0000256" key="1">
    <source>
        <dbReference type="ARBA" id="ARBA00005187"/>
    </source>
</evidence>
<dbReference type="PIRSF" id="PIRSF001589">
    <property type="entry name" value="Asn_synthetase_glu-h"/>
    <property type="match status" value="1"/>
</dbReference>
<dbReference type="EC" id="6.3.5.4" evidence="3"/>
<dbReference type="InterPro" id="IPR017932">
    <property type="entry name" value="GATase_2_dom"/>
</dbReference>
<dbReference type="InterPro" id="IPR029055">
    <property type="entry name" value="Ntn_hydrolases_N"/>
</dbReference>
<keyword evidence="7" id="KW-0315">Glutamine amidotransferase</keyword>